<organism evidence="2 3">
    <name type="scientific">Cricetulus griseus</name>
    <name type="common">Chinese hamster</name>
    <name type="synonym">Cricetulus barabensis griseus</name>
    <dbReference type="NCBI Taxonomy" id="10029"/>
    <lineage>
        <taxon>Eukaryota</taxon>
        <taxon>Metazoa</taxon>
        <taxon>Chordata</taxon>
        <taxon>Craniata</taxon>
        <taxon>Vertebrata</taxon>
        <taxon>Euteleostomi</taxon>
        <taxon>Mammalia</taxon>
        <taxon>Eutheria</taxon>
        <taxon>Euarchontoglires</taxon>
        <taxon>Glires</taxon>
        <taxon>Rodentia</taxon>
        <taxon>Myomorpha</taxon>
        <taxon>Muroidea</taxon>
        <taxon>Cricetidae</taxon>
        <taxon>Cricetinae</taxon>
        <taxon>Cricetulus</taxon>
    </lineage>
</organism>
<evidence type="ECO:0000256" key="1">
    <source>
        <dbReference type="SAM" id="MobiDB-lite"/>
    </source>
</evidence>
<gene>
    <name evidence="2" type="ORF">I79_001924</name>
</gene>
<dbReference type="Proteomes" id="UP000001075">
    <property type="component" value="Unassembled WGS sequence"/>
</dbReference>
<accession>G3GW14</accession>
<name>G3GW14_CRIGR</name>
<dbReference type="GlyGen" id="G3GW14">
    <property type="glycosylation" value="1 site"/>
</dbReference>
<dbReference type="EMBL" id="JH000046">
    <property type="protein sequence ID" value="EGW00971.1"/>
    <property type="molecule type" value="Genomic_DNA"/>
</dbReference>
<proteinExistence type="predicted"/>
<evidence type="ECO:0000313" key="3">
    <source>
        <dbReference type="Proteomes" id="UP000001075"/>
    </source>
</evidence>
<dbReference type="InParanoid" id="G3GW14"/>
<reference evidence="3" key="1">
    <citation type="journal article" date="2011" name="Nat. Biotechnol.">
        <title>The genomic sequence of the Chinese hamster ovary (CHO)-K1 cell line.</title>
        <authorList>
            <person name="Xu X."/>
            <person name="Nagarajan H."/>
            <person name="Lewis N.E."/>
            <person name="Pan S."/>
            <person name="Cai Z."/>
            <person name="Liu X."/>
            <person name="Chen W."/>
            <person name="Xie M."/>
            <person name="Wang W."/>
            <person name="Hammond S."/>
            <person name="Andersen M.R."/>
            <person name="Neff N."/>
            <person name="Passarelli B."/>
            <person name="Koh W."/>
            <person name="Fan H.C."/>
            <person name="Wang J."/>
            <person name="Gui Y."/>
            <person name="Lee K.H."/>
            <person name="Betenbaugh M.J."/>
            <person name="Quake S.R."/>
            <person name="Famili I."/>
            <person name="Palsson B.O."/>
            <person name="Wang J."/>
        </authorList>
    </citation>
    <scope>NUCLEOTIDE SEQUENCE [LARGE SCALE GENOMIC DNA]</scope>
    <source>
        <strain evidence="3">CHO K1 cell line</strain>
    </source>
</reference>
<sequence>MFLPRTARKRQDEFLAPKSRAATVRRAMAGPTPGPGWKGERGVKSCSWNSSSRRWNRDRANQQTSQQGSGSGPIASGRPDHVQSRVARVQARRRSGRDSGCRSRR</sequence>
<evidence type="ECO:0000313" key="2">
    <source>
        <dbReference type="EMBL" id="EGW00971.1"/>
    </source>
</evidence>
<feature type="compositionally biased region" description="Basic and acidic residues" evidence="1">
    <location>
        <begin position="96"/>
        <end position="105"/>
    </location>
</feature>
<feature type="region of interest" description="Disordered" evidence="1">
    <location>
        <begin position="1"/>
        <end position="105"/>
    </location>
</feature>
<dbReference type="AlphaFoldDB" id="G3GW14"/>
<protein>
    <submittedName>
        <fullName evidence="2">Uncharacterized protein</fullName>
    </submittedName>
</protein>